<protein>
    <recommendedName>
        <fullName evidence="9">Vacuolar protein sorting-associated protein 74</fullName>
    </recommendedName>
</protein>
<comment type="similarity">
    <text evidence="2">Belongs to the GOLPH3/VPS74 family.</text>
</comment>
<evidence type="ECO:0000256" key="4">
    <source>
        <dbReference type="ARBA" id="ARBA00023121"/>
    </source>
</evidence>
<proteinExistence type="inferred from homology"/>
<dbReference type="GO" id="GO:0005802">
    <property type="term" value="C:trans-Golgi network"/>
    <property type="evidence" value="ECO:0007669"/>
    <property type="project" value="TreeGrafter"/>
</dbReference>
<dbReference type="GO" id="GO:0000139">
    <property type="term" value="C:Golgi membrane"/>
    <property type="evidence" value="ECO:0007669"/>
    <property type="project" value="UniProtKB-SubCell"/>
</dbReference>
<dbReference type="KEGG" id="mgl:MGL_1382"/>
<dbReference type="Gene3D" id="1.10.3630.10">
    <property type="entry name" value="yeast vps74-n-term truncation variant domain like"/>
    <property type="match status" value="1"/>
</dbReference>
<dbReference type="STRING" id="425265.A8PXA6"/>
<organism evidence="7 8">
    <name type="scientific">Malassezia globosa (strain ATCC MYA-4612 / CBS 7966)</name>
    <name type="common">Dandruff-associated fungus</name>
    <dbReference type="NCBI Taxonomy" id="425265"/>
    <lineage>
        <taxon>Eukaryota</taxon>
        <taxon>Fungi</taxon>
        <taxon>Dikarya</taxon>
        <taxon>Basidiomycota</taxon>
        <taxon>Ustilaginomycotina</taxon>
        <taxon>Malasseziomycetes</taxon>
        <taxon>Malasseziales</taxon>
        <taxon>Malasseziaceae</taxon>
        <taxon>Malassezia</taxon>
    </lineage>
</organism>
<dbReference type="EMBL" id="AAYY01000004">
    <property type="protein sequence ID" value="EDP43985.1"/>
    <property type="molecule type" value="Genomic_DNA"/>
</dbReference>
<dbReference type="Proteomes" id="UP000008837">
    <property type="component" value="Unassembled WGS sequence"/>
</dbReference>
<dbReference type="VEuPathDB" id="FungiDB:MGL_1382"/>
<dbReference type="GO" id="GO:0031985">
    <property type="term" value="C:Golgi cisterna"/>
    <property type="evidence" value="ECO:0007669"/>
    <property type="project" value="TreeGrafter"/>
</dbReference>
<dbReference type="GO" id="GO:0006890">
    <property type="term" value="P:retrograde vesicle-mediated transport, Golgi to endoplasmic reticulum"/>
    <property type="evidence" value="ECO:0007669"/>
    <property type="project" value="TreeGrafter"/>
</dbReference>
<reference evidence="7 8" key="1">
    <citation type="journal article" date="2007" name="Proc. Natl. Acad. Sci. U.S.A.">
        <title>Dandruff-associated Malassezia genomes reveal convergent and divergent virulence traits shared with plant and human fungal pathogens.</title>
        <authorList>
            <person name="Xu J."/>
            <person name="Saunders C.W."/>
            <person name="Hu P."/>
            <person name="Grant R.A."/>
            <person name="Boekhout T."/>
            <person name="Kuramae E.E."/>
            <person name="Kronstad J.W."/>
            <person name="Deangelis Y.M."/>
            <person name="Reeder N.L."/>
            <person name="Johnstone K.R."/>
            <person name="Leland M."/>
            <person name="Fieno A.M."/>
            <person name="Begley W.M."/>
            <person name="Sun Y."/>
            <person name="Lacey M.P."/>
            <person name="Chaudhary T."/>
            <person name="Keough T."/>
            <person name="Chu L."/>
            <person name="Sears R."/>
            <person name="Yuan B."/>
            <person name="Dawson T.L.Jr."/>
        </authorList>
    </citation>
    <scope>NUCLEOTIDE SEQUENCE [LARGE SCALE GENOMIC DNA]</scope>
    <source>
        <strain evidence="8">ATCC MYA-4612 / CBS 7966</strain>
    </source>
</reference>
<dbReference type="InParanoid" id="A8PXA6"/>
<evidence type="ECO:0000256" key="6">
    <source>
        <dbReference type="SAM" id="MobiDB-lite"/>
    </source>
</evidence>
<dbReference type="GO" id="GO:0005829">
    <property type="term" value="C:cytosol"/>
    <property type="evidence" value="ECO:0007669"/>
    <property type="project" value="TreeGrafter"/>
</dbReference>
<evidence type="ECO:0000256" key="2">
    <source>
        <dbReference type="ARBA" id="ARBA00007284"/>
    </source>
</evidence>
<dbReference type="GO" id="GO:0043001">
    <property type="term" value="P:Golgi to plasma membrane protein transport"/>
    <property type="evidence" value="ECO:0007669"/>
    <property type="project" value="TreeGrafter"/>
</dbReference>
<evidence type="ECO:0000313" key="7">
    <source>
        <dbReference type="EMBL" id="EDP43985.1"/>
    </source>
</evidence>
<keyword evidence="3" id="KW-0333">Golgi apparatus</keyword>
<name>A8PXA6_MALGO</name>
<keyword evidence="8" id="KW-1185">Reference proteome</keyword>
<comment type="caution">
    <text evidence="7">The sequence shown here is derived from an EMBL/GenBank/DDBJ whole genome shotgun (WGS) entry which is preliminary data.</text>
</comment>
<dbReference type="InterPro" id="IPR038261">
    <property type="entry name" value="GPP34-like_sf"/>
</dbReference>
<dbReference type="GeneID" id="5855506"/>
<dbReference type="OMA" id="ANWPMAP"/>
<sequence>MSSSSGLQRRRGVHTTGGDDDTGEGGVHEKRVSAIEKVSGSGSISTYDSKRGHRLAYDPRDLADENEEQTYPRITLMEEVLLLGLKDTQAYLSFWNDKLSFALRGCILMELALRGRIRVMSGAEQKRRDVGERTIELMNAKLTNDPLLDETIRHIQSSSPTSVAEWMDLLSGETWNMMRLSMQLKQVRERLCKGLVEKGILRTEKRNFLLFDMPTHPIADMSVKDAVRRRVYAITSAQSIHAESLYKEENSAGGRVSLPVTRTMCMVTTALCADVLENALQHLPLQAQEIATQHVEHLVEEFSQWPMAPQTSGGGIPPQGSMDAMLARPINSSRSSVSKKGRQKMGVSIEDLTKAMRHEYDTGAHESAYEVIAAVLSVFLQMDAIV</sequence>
<dbReference type="FunCoup" id="A8PXA6">
    <property type="interactions" value="137"/>
</dbReference>
<dbReference type="GO" id="GO:0048194">
    <property type="term" value="P:Golgi vesicle budding"/>
    <property type="evidence" value="ECO:0007669"/>
    <property type="project" value="TreeGrafter"/>
</dbReference>
<dbReference type="InterPro" id="IPR008628">
    <property type="entry name" value="GPP34-like"/>
</dbReference>
<gene>
    <name evidence="7" type="ORF">MGL_1382</name>
</gene>
<keyword evidence="4" id="KW-0446">Lipid-binding</keyword>
<dbReference type="OrthoDB" id="2189106at2759"/>
<keyword evidence="5" id="KW-0472">Membrane</keyword>
<dbReference type="GO" id="GO:0070273">
    <property type="term" value="F:phosphatidylinositol-4-phosphate binding"/>
    <property type="evidence" value="ECO:0007669"/>
    <property type="project" value="InterPro"/>
</dbReference>
<evidence type="ECO:0000313" key="8">
    <source>
        <dbReference type="Proteomes" id="UP000008837"/>
    </source>
</evidence>
<evidence type="ECO:0000256" key="3">
    <source>
        <dbReference type="ARBA" id="ARBA00023034"/>
    </source>
</evidence>
<dbReference type="Pfam" id="PF05719">
    <property type="entry name" value="GPP34"/>
    <property type="match status" value="1"/>
</dbReference>
<dbReference type="RefSeq" id="XP_001731199.1">
    <property type="nucleotide sequence ID" value="XM_001731147.1"/>
</dbReference>
<evidence type="ECO:0000256" key="5">
    <source>
        <dbReference type="ARBA" id="ARBA00023136"/>
    </source>
</evidence>
<feature type="region of interest" description="Disordered" evidence="6">
    <location>
        <begin position="1"/>
        <end position="50"/>
    </location>
</feature>
<dbReference type="PANTHER" id="PTHR12704">
    <property type="entry name" value="TRANS-GOLGI PROTEIN GMX33"/>
    <property type="match status" value="1"/>
</dbReference>
<dbReference type="GO" id="GO:0007030">
    <property type="term" value="P:Golgi organization"/>
    <property type="evidence" value="ECO:0007669"/>
    <property type="project" value="TreeGrafter"/>
</dbReference>
<dbReference type="PANTHER" id="PTHR12704:SF2">
    <property type="entry name" value="GOLGI PHOSPHOPROTEIN 3 HOMOLOG SAURON"/>
    <property type="match status" value="1"/>
</dbReference>
<evidence type="ECO:0008006" key="9">
    <source>
        <dbReference type="Google" id="ProtNLM"/>
    </source>
</evidence>
<dbReference type="AlphaFoldDB" id="A8PXA6"/>
<comment type="subcellular location">
    <subcellularLocation>
        <location evidence="1">Golgi apparatus membrane</location>
        <topology evidence="1">Peripheral membrane protein</topology>
        <orientation evidence="1">Cytoplasmic side</orientation>
    </subcellularLocation>
</comment>
<accession>A8PXA6</accession>
<evidence type="ECO:0000256" key="1">
    <source>
        <dbReference type="ARBA" id="ARBA00004255"/>
    </source>
</evidence>